<sequence>MSDDLKFLIEYFSVPRYCLEESGEYLSSEDEIFQRYSSLSADEKEYLSQVAVY</sequence>
<dbReference type="Proteomes" id="UP000589521">
    <property type="component" value="Unassembled WGS sequence"/>
</dbReference>
<proteinExistence type="predicted"/>
<name>A0A7Z0M6U3_9STRE</name>
<protein>
    <submittedName>
        <fullName evidence="1">Uncharacterized protein</fullName>
    </submittedName>
</protein>
<reference evidence="1 2" key="1">
    <citation type="submission" date="2020-07" db="EMBL/GenBank/DDBJ databases">
        <title>MOT database genomes.</title>
        <authorList>
            <person name="Joseph S."/>
            <person name="Aduse-Opoku J."/>
            <person name="Hashim A."/>
            <person name="Wade W."/>
            <person name="Curtis M."/>
        </authorList>
    </citation>
    <scope>NUCLEOTIDE SEQUENCE [LARGE SCALE GENOMIC DNA]</scope>
    <source>
        <strain evidence="1 2">STR</strain>
    </source>
</reference>
<dbReference type="AlphaFoldDB" id="A0A7Z0M6U3"/>
<comment type="caution">
    <text evidence="1">The sequence shown here is derived from an EMBL/GenBank/DDBJ whole genome shotgun (WGS) entry which is preliminary data.</text>
</comment>
<organism evidence="1 2">
    <name type="scientific">Streptococcus danieliae</name>
    <dbReference type="NCBI Taxonomy" id="747656"/>
    <lineage>
        <taxon>Bacteria</taxon>
        <taxon>Bacillati</taxon>
        <taxon>Bacillota</taxon>
        <taxon>Bacilli</taxon>
        <taxon>Lactobacillales</taxon>
        <taxon>Streptococcaceae</taxon>
        <taxon>Streptococcus</taxon>
    </lineage>
</organism>
<gene>
    <name evidence="1" type="ORF">HZY94_06620</name>
</gene>
<dbReference type="EMBL" id="JACBXX010000138">
    <property type="protein sequence ID" value="NYS96848.1"/>
    <property type="molecule type" value="Genomic_DNA"/>
</dbReference>
<evidence type="ECO:0000313" key="1">
    <source>
        <dbReference type="EMBL" id="NYS96848.1"/>
    </source>
</evidence>
<dbReference type="RefSeq" id="WP_179925534.1">
    <property type="nucleotide sequence ID" value="NZ_JACBXX010000138.1"/>
</dbReference>
<accession>A0A7Z0M6U3</accession>
<evidence type="ECO:0000313" key="2">
    <source>
        <dbReference type="Proteomes" id="UP000589521"/>
    </source>
</evidence>